<keyword evidence="4" id="KW-0547">Nucleotide-binding</keyword>
<keyword evidence="8" id="KW-0443">Lipid metabolism</keyword>
<accession>A0ABW7PBF9</accession>
<comment type="caution">
    <text evidence="13">The sequence shown here is derived from an EMBL/GenBank/DDBJ whole genome shotgun (WGS) entry which is preliminary data.</text>
</comment>
<gene>
    <name evidence="13" type="ORF">WDV06_11500</name>
</gene>
<name>A0ABW7PBF9_9ACTN</name>
<keyword evidence="6" id="KW-0067">ATP-binding</keyword>
<feature type="compositionally biased region" description="Basic residues" evidence="10">
    <location>
        <begin position="368"/>
        <end position="379"/>
    </location>
</feature>
<dbReference type="InterPro" id="IPR006205">
    <property type="entry name" value="Mev_gal_kin"/>
</dbReference>
<dbReference type="InterPro" id="IPR020568">
    <property type="entry name" value="Ribosomal_Su5_D2-typ_SF"/>
</dbReference>
<comment type="pathway">
    <text evidence="9">Isoprenoid biosynthesis; isopentenyl diphosphate biosynthesis via mevalonate pathway; isopentenyl diphosphate from (R)-mevalonate: step 1/3.</text>
</comment>
<keyword evidence="5 13" id="KW-0418">Kinase</keyword>
<proteinExistence type="predicted"/>
<evidence type="ECO:0000256" key="10">
    <source>
        <dbReference type="SAM" id="MobiDB-lite"/>
    </source>
</evidence>
<feature type="domain" description="GHMP kinase C-terminal" evidence="12">
    <location>
        <begin position="287"/>
        <end position="352"/>
    </location>
</feature>
<dbReference type="GO" id="GO:0004631">
    <property type="term" value="F:phosphomevalonate kinase activity"/>
    <property type="evidence" value="ECO:0007669"/>
    <property type="project" value="UniProtKB-EC"/>
</dbReference>
<dbReference type="Pfam" id="PF08544">
    <property type="entry name" value="GHMP_kinases_C"/>
    <property type="match status" value="1"/>
</dbReference>
<evidence type="ECO:0000313" key="13">
    <source>
        <dbReference type="EMBL" id="MFH7595712.1"/>
    </source>
</evidence>
<keyword evidence="3 13" id="KW-0808">Transferase</keyword>
<evidence type="ECO:0000259" key="12">
    <source>
        <dbReference type="Pfam" id="PF08544"/>
    </source>
</evidence>
<dbReference type="NCBIfam" id="TIGR01220">
    <property type="entry name" value="Pmev_kin_Gr_pos"/>
    <property type="match status" value="1"/>
</dbReference>
<dbReference type="Proteomes" id="UP001610631">
    <property type="component" value="Unassembled WGS sequence"/>
</dbReference>
<dbReference type="PRINTS" id="PR00959">
    <property type="entry name" value="MEVGALKINASE"/>
</dbReference>
<evidence type="ECO:0000256" key="1">
    <source>
        <dbReference type="ARBA" id="ARBA00022490"/>
    </source>
</evidence>
<feature type="region of interest" description="Disordered" evidence="10">
    <location>
        <begin position="356"/>
        <end position="379"/>
    </location>
</feature>
<evidence type="ECO:0000313" key="14">
    <source>
        <dbReference type="Proteomes" id="UP001610631"/>
    </source>
</evidence>
<dbReference type="InterPro" id="IPR036554">
    <property type="entry name" value="GHMP_kinase_C_sf"/>
</dbReference>
<dbReference type="RefSeq" id="WP_395509569.1">
    <property type="nucleotide sequence ID" value="NZ_JBBDHD010000022.1"/>
</dbReference>
<evidence type="ECO:0000256" key="9">
    <source>
        <dbReference type="ARBA" id="ARBA00029438"/>
    </source>
</evidence>
<evidence type="ECO:0000256" key="7">
    <source>
        <dbReference type="ARBA" id="ARBA00022842"/>
    </source>
</evidence>
<keyword evidence="2" id="KW-0444">Lipid biosynthesis</keyword>
<dbReference type="SUPFAM" id="SSF55060">
    <property type="entry name" value="GHMP Kinase, C-terminal domain"/>
    <property type="match status" value="1"/>
</dbReference>
<dbReference type="PANTHER" id="PTHR43290:SF2">
    <property type="entry name" value="MEVALONATE KINASE"/>
    <property type="match status" value="1"/>
</dbReference>
<dbReference type="PANTHER" id="PTHR43290">
    <property type="entry name" value="MEVALONATE KINASE"/>
    <property type="match status" value="1"/>
</dbReference>
<dbReference type="InterPro" id="IPR013750">
    <property type="entry name" value="GHMP_kinase_C_dom"/>
</dbReference>
<keyword evidence="7" id="KW-0460">Magnesium</keyword>
<dbReference type="InterPro" id="IPR006204">
    <property type="entry name" value="GHMP_kinase_N_dom"/>
</dbReference>
<evidence type="ECO:0000256" key="8">
    <source>
        <dbReference type="ARBA" id="ARBA00023098"/>
    </source>
</evidence>
<protein>
    <submittedName>
        <fullName evidence="13">Phosphomevalonate kinase</fullName>
        <ecNumber evidence="13">2.7.4.2</ecNumber>
    </submittedName>
</protein>
<dbReference type="Pfam" id="PF00288">
    <property type="entry name" value="GHMP_kinases_N"/>
    <property type="match status" value="1"/>
</dbReference>
<evidence type="ECO:0000256" key="6">
    <source>
        <dbReference type="ARBA" id="ARBA00022840"/>
    </source>
</evidence>
<reference evidence="13 14" key="1">
    <citation type="submission" date="2024-03" db="EMBL/GenBank/DDBJ databases">
        <title>Whole genome sequencing of Streptomyces racemochromogenes, to identify antimicrobial biosynthetic gene clusters.</title>
        <authorList>
            <person name="Suryawanshi P."/>
            <person name="Krishnaraj P.U."/>
            <person name="Arun Y.P."/>
            <person name="Suryawanshi M.P."/>
            <person name="Rakshit O."/>
        </authorList>
    </citation>
    <scope>NUCLEOTIDE SEQUENCE [LARGE SCALE GENOMIC DNA]</scope>
    <source>
        <strain evidence="13 14">AUDT626</strain>
    </source>
</reference>
<evidence type="ECO:0000256" key="4">
    <source>
        <dbReference type="ARBA" id="ARBA00022741"/>
    </source>
</evidence>
<dbReference type="Gene3D" id="3.30.70.890">
    <property type="entry name" value="GHMP kinase, C-terminal domain"/>
    <property type="match status" value="1"/>
</dbReference>
<dbReference type="Gene3D" id="3.30.230.10">
    <property type="match status" value="1"/>
</dbReference>
<evidence type="ECO:0000256" key="3">
    <source>
        <dbReference type="ARBA" id="ARBA00022679"/>
    </source>
</evidence>
<keyword evidence="1" id="KW-0963">Cytoplasm</keyword>
<evidence type="ECO:0000256" key="2">
    <source>
        <dbReference type="ARBA" id="ARBA00022516"/>
    </source>
</evidence>
<dbReference type="EMBL" id="JBBDHD010000022">
    <property type="protein sequence ID" value="MFH7595712.1"/>
    <property type="molecule type" value="Genomic_DNA"/>
</dbReference>
<evidence type="ECO:0000259" key="11">
    <source>
        <dbReference type="Pfam" id="PF00288"/>
    </source>
</evidence>
<evidence type="ECO:0000256" key="5">
    <source>
        <dbReference type="ARBA" id="ARBA00022777"/>
    </source>
</evidence>
<dbReference type="InterPro" id="IPR014721">
    <property type="entry name" value="Ribsml_uS5_D2-typ_fold_subgr"/>
</dbReference>
<feature type="domain" description="GHMP kinase N-terminal" evidence="11">
    <location>
        <begin position="90"/>
        <end position="177"/>
    </location>
</feature>
<dbReference type="InterPro" id="IPR005917">
    <property type="entry name" value="Pmev_kinase_bact"/>
</dbReference>
<organism evidence="13 14">
    <name type="scientific">Streptomyces racemochromogenes</name>
    <dbReference type="NCBI Taxonomy" id="67353"/>
    <lineage>
        <taxon>Bacteria</taxon>
        <taxon>Bacillati</taxon>
        <taxon>Actinomycetota</taxon>
        <taxon>Actinomycetes</taxon>
        <taxon>Kitasatosporales</taxon>
        <taxon>Streptomycetaceae</taxon>
        <taxon>Streptomyces</taxon>
    </lineage>
</organism>
<sequence>MNAPATARAPGKLLLVGEYAVLEPGRPAVVMAVDRYVTVTATPPEHAEVELVTDLLDHPVGLRRGPRGLAVCDGRDAGHLAGALVHLAAVVDTVDRLCTESGLGRVPVRLTVRSELHRHGVKVGLGSSGAVTVAAVRALGGHLGIPLAGEEQFRLAMLASVTVDAGPSGADLAAATWQSLLLYRSPDRDALLGRLRAHGVLETLGAPWPGLSVRLLPVPAAVSVHPGWTGQAASTGARIGLLRRTGWRGSDDHRRFLLHSERITTAMAGALLRDEAPALLAAVHDARRLLGELDRRTGLGISTPLLTALCRAAQEAGGEAKPSGAGGGDCGIALLPADASVDGLHRRWTEAGIVPLPLRPCPPPTTRRAPRTPARRTIR</sequence>
<dbReference type="EC" id="2.7.4.2" evidence="13"/>
<keyword evidence="14" id="KW-1185">Reference proteome</keyword>
<dbReference type="SUPFAM" id="SSF54211">
    <property type="entry name" value="Ribosomal protein S5 domain 2-like"/>
    <property type="match status" value="1"/>
</dbReference>